<organism evidence="3">
    <name type="scientific">Menopon gallinae</name>
    <name type="common">poultry shaft louse</name>
    <dbReference type="NCBI Taxonomy" id="328185"/>
    <lineage>
        <taxon>Eukaryota</taxon>
        <taxon>Metazoa</taxon>
        <taxon>Ecdysozoa</taxon>
        <taxon>Arthropoda</taxon>
        <taxon>Hexapoda</taxon>
        <taxon>Insecta</taxon>
        <taxon>Pterygota</taxon>
        <taxon>Neoptera</taxon>
        <taxon>Paraneoptera</taxon>
        <taxon>Psocodea</taxon>
        <taxon>Troctomorpha</taxon>
        <taxon>Phthiraptera</taxon>
        <taxon>Amblycera</taxon>
        <taxon>Menoponidae</taxon>
        <taxon>Menopon</taxon>
    </lineage>
</organism>
<feature type="region of interest" description="Disordered" evidence="2">
    <location>
        <begin position="152"/>
        <end position="171"/>
    </location>
</feature>
<feature type="compositionally biased region" description="Basic and acidic residues" evidence="2">
    <location>
        <begin position="1"/>
        <end position="17"/>
    </location>
</feature>
<name>A0AAW2HC40_9NEOP</name>
<feature type="coiled-coil region" evidence="1">
    <location>
        <begin position="98"/>
        <end position="125"/>
    </location>
</feature>
<evidence type="ECO:0000256" key="1">
    <source>
        <dbReference type="SAM" id="Coils"/>
    </source>
</evidence>
<evidence type="ECO:0000256" key="2">
    <source>
        <dbReference type="SAM" id="MobiDB-lite"/>
    </source>
</evidence>
<reference evidence="3" key="1">
    <citation type="journal article" date="2024" name="Gigascience">
        <title>Chromosome-level genome of the poultry shaft louse Menopon gallinae provides insight into the host-switching and adaptive evolution of parasitic lice.</title>
        <authorList>
            <person name="Xu Y."/>
            <person name="Ma L."/>
            <person name="Liu S."/>
            <person name="Liang Y."/>
            <person name="Liu Q."/>
            <person name="He Z."/>
            <person name="Tian L."/>
            <person name="Duan Y."/>
            <person name="Cai W."/>
            <person name="Li H."/>
            <person name="Song F."/>
        </authorList>
    </citation>
    <scope>NUCLEOTIDE SEQUENCE</scope>
    <source>
        <strain evidence="3">Cailab_2023a</strain>
    </source>
</reference>
<keyword evidence="1" id="KW-0175">Coiled coil</keyword>
<protein>
    <submittedName>
        <fullName evidence="3">Uncharacterized protein</fullName>
    </submittedName>
</protein>
<sequence length="171" mass="20355">MPYKSGKEAAIGKEPFPHRRKRSLSSQLDKLLLKYEHRNLLLQEKEATVRTRVEMMEAAMPVLLAWNMYQNCVEEAESSDKHATCPIWFSERDQEQLRMDSENDVQKRKNELDRLIREIRRRENLDMYQAENEDSSDDNAFDVRKAETRKSAKLEENFDEDYESLTSEEYV</sequence>
<feature type="region of interest" description="Disordered" evidence="2">
    <location>
        <begin position="1"/>
        <end position="22"/>
    </location>
</feature>
<gene>
    <name evidence="3" type="ORF">PYX00_009568</name>
</gene>
<accession>A0AAW2HC40</accession>
<proteinExistence type="predicted"/>
<evidence type="ECO:0000313" key="3">
    <source>
        <dbReference type="EMBL" id="KAL0267234.1"/>
    </source>
</evidence>
<dbReference type="EMBL" id="JARGDH010000005">
    <property type="protein sequence ID" value="KAL0267234.1"/>
    <property type="molecule type" value="Genomic_DNA"/>
</dbReference>
<dbReference type="AlphaFoldDB" id="A0AAW2HC40"/>
<comment type="caution">
    <text evidence="3">The sequence shown here is derived from an EMBL/GenBank/DDBJ whole genome shotgun (WGS) entry which is preliminary data.</text>
</comment>